<organism evidence="1">
    <name type="scientific">Brachypodium distachyon</name>
    <name type="common">Purple false brome</name>
    <name type="synonym">Trachynia distachya</name>
    <dbReference type="NCBI Taxonomy" id="15368"/>
    <lineage>
        <taxon>Eukaryota</taxon>
        <taxon>Viridiplantae</taxon>
        <taxon>Streptophyta</taxon>
        <taxon>Embryophyta</taxon>
        <taxon>Tracheophyta</taxon>
        <taxon>Spermatophyta</taxon>
        <taxon>Magnoliopsida</taxon>
        <taxon>Liliopsida</taxon>
        <taxon>Poales</taxon>
        <taxon>Poaceae</taxon>
        <taxon>BOP clade</taxon>
        <taxon>Pooideae</taxon>
        <taxon>Stipodae</taxon>
        <taxon>Brachypodieae</taxon>
        <taxon>Brachypodium</taxon>
    </lineage>
</organism>
<dbReference type="Gramene" id="PNT64318">
    <property type="protein sequence ID" value="PNT64318"/>
    <property type="gene ID" value="BRADI_4g27421v3"/>
</dbReference>
<dbReference type="EMBL" id="CM000883">
    <property type="protein sequence ID" value="KQJ89729.1"/>
    <property type="molecule type" value="Genomic_DNA"/>
</dbReference>
<dbReference type="AlphaFoldDB" id="A0A0Q3PK08"/>
<protein>
    <recommendedName>
        <fullName evidence="4">Replication factor A C-terminal domain-containing protein</fullName>
    </recommendedName>
</protein>
<dbReference type="Proteomes" id="UP000008810">
    <property type="component" value="Chromosome 4"/>
</dbReference>
<dbReference type="SUPFAM" id="SSF50249">
    <property type="entry name" value="Nucleic acid-binding proteins"/>
    <property type="match status" value="1"/>
</dbReference>
<reference evidence="1" key="2">
    <citation type="submission" date="2017-06" db="EMBL/GenBank/DDBJ databases">
        <title>WGS assembly of Brachypodium distachyon.</title>
        <authorList>
            <consortium name="The International Brachypodium Initiative"/>
            <person name="Lucas S."/>
            <person name="Harmon-Smith M."/>
            <person name="Lail K."/>
            <person name="Tice H."/>
            <person name="Grimwood J."/>
            <person name="Bruce D."/>
            <person name="Barry K."/>
            <person name="Shu S."/>
            <person name="Lindquist E."/>
            <person name="Wang M."/>
            <person name="Pitluck S."/>
            <person name="Vogel J.P."/>
            <person name="Garvin D.F."/>
            <person name="Mockler T.C."/>
            <person name="Schmutz J."/>
            <person name="Rokhsar D."/>
            <person name="Bevan M.W."/>
        </authorList>
    </citation>
    <scope>NUCLEOTIDE SEQUENCE</scope>
    <source>
        <strain evidence="1">Bd21</strain>
    </source>
</reference>
<evidence type="ECO:0008006" key="4">
    <source>
        <dbReference type="Google" id="ProtNLM"/>
    </source>
</evidence>
<accession>A0A0Q3PK08</accession>
<dbReference type="InParanoid" id="A0A0Q3PK08"/>
<dbReference type="Gramene" id="PNT64317">
    <property type="protein sequence ID" value="PNT64317"/>
    <property type="gene ID" value="BRADI_4g27421v3"/>
</dbReference>
<dbReference type="InterPro" id="IPR012340">
    <property type="entry name" value="NA-bd_OB-fold"/>
</dbReference>
<dbReference type="Gramene" id="KQJ89729">
    <property type="protein sequence ID" value="KQJ89729"/>
    <property type="gene ID" value="BRADI_4g27421v3"/>
</dbReference>
<dbReference type="EnsemblPlants" id="KQJ89729">
    <property type="protein sequence ID" value="KQJ89729"/>
    <property type="gene ID" value="BRADI_4g27421v3"/>
</dbReference>
<keyword evidence="3" id="KW-1185">Reference proteome</keyword>
<reference evidence="1 2" key="1">
    <citation type="journal article" date="2010" name="Nature">
        <title>Genome sequencing and analysis of the model grass Brachypodium distachyon.</title>
        <authorList>
            <consortium name="International Brachypodium Initiative"/>
        </authorList>
    </citation>
    <scope>NUCLEOTIDE SEQUENCE [LARGE SCALE GENOMIC DNA]</scope>
    <source>
        <strain evidence="1 2">Bd21</strain>
    </source>
</reference>
<sequence>MFRGKMLRLRIRERWWFLSCDVCTSKAFEDCDAYKCRNSYTTRTATPRYKLAIMAADEGSAVEMVFFTVKMLRV</sequence>
<dbReference type="EMBL" id="CM000883">
    <property type="protein sequence ID" value="PNT64317.1"/>
    <property type="molecule type" value="Genomic_DNA"/>
</dbReference>
<gene>
    <name evidence="1" type="ORF">BRADI_4g27421v3</name>
</gene>
<evidence type="ECO:0000313" key="2">
    <source>
        <dbReference type="EnsemblPlants" id="KQJ89729"/>
    </source>
</evidence>
<name>A0A0Q3PK08_BRADI</name>
<evidence type="ECO:0000313" key="3">
    <source>
        <dbReference type="Proteomes" id="UP000008810"/>
    </source>
</evidence>
<reference evidence="2" key="3">
    <citation type="submission" date="2018-08" db="UniProtKB">
        <authorList>
            <consortium name="EnsemblPlants"/>
        </authorList>
    </citation>
    <scope>IDENTIFICATION</scope>
    <source>
        <strain evidence="2">cv. Bd21</strain>
    </source>
</reference>
<dbReference type="Gene3D" id="2.40.50.140">
    <property type="entry name" value="Nucleic acid-binding proteins"/>
    <property type="match status" value="1"/>
</dbReference>
<evidence type="ECO:0000313" key="1">
    <source>
        <dbReference type="EMBL" id="KQJ89729.1"/>
    </source>
</evidence>
<dbReference type="EMBL" id="CM000883">
    <property type="protein sequence ID" value="PNT64318.1"/>
    <property type="molecule type" value="Genomic_DNA"/>
</dbReference>
<dbReference type="EnsemblPlants" id="PNT64318">
    <property type="protein sequence ID" value="PNT64318"/>
    <property type="gene ID" value="BRADI_4g27421v3"/>
</dbReference>
<dbReference type="EnsemblPlants" id="PNT64317">
    <property type="protein sequence ID" value="PNT64317"/>
    <property type="gene ID" value="BRADI_4g27421v3"/>
</dbReference>
<proteinExistence type="predicted"/>